<dbReference type="Gene3D" id="3.40.50.300">
    <property type="entry name" value="P-loop containing nucleotide triphosphate hydrolases"/>
    <property type="match status" value="1"/>
</dbReference>
<dbReference type="SUPFAM" id="SSF52540">
    <property type="entry name" value="P-loop containing nucleoside triphosphate hydrolases"/>
    <property type="match status" value="1"/>
</dbReference>
<evidence type="ECO:0000313" key="1">
    <source>
        <dbReference type="EMBL" id="KAA5420439.1"/>
    </source>
</evidence>
<dbReference type="InterPro" id="IPR027417">
    <property type="entry name" value="P-loop_NTPase"/>
</dbReference>
<evidence type="ECO:0008006" key="5">
    <source>
        <dbReference type="Google" id="ProtNLM"/>
    </source>
</evidence>
<evidence type="ECO:0000313" key="3">
    <source>
        <dbReference type="Proteomes" id="UP000283341"/>
    </source>
</evidence>
<dbReference type="AlphaFoldDB" id="A0A120A5D6"/>
<evidence type="ECO:0000313" key="2">
    <source>
        <dbReference type="EMBL" id="RGS37079.1"/>
    </source>
</evidence>
<protein>
    <recommendedName>
        <fullName evidence="5">Thymidylate kinase</fullName>
    </recommendedName>
</protein>
<comment type="caution">
    <text evidence="1">The sequence shown here is derived from an EMBL/GenBank/DDBJ whole genome shotgun (WGS) entry which is preliminary data.</text>
</comment>
<reference evidence="2 3" key="1">
    <citation type="submission" date="2018-08" db="EMBL/GenBank/DDBJ databases">
        <title>A genome reference for cultivated species of the human gut microbiota.</title>
        <authorList>
            <person name="Zou Y."/>
            <person name="Xue W."/>
            <person name="Luo G."/>
        </authorList>
    </citation>
    <scope>NUCLEOTIDE SEQUENCE [LARGE SCALE GENOMIC DNA]</scope>
    <source>
        <strain evidence="2 3">AF22-3AC</strain>
    </source>
</reference>
<reference evidence="1 4" key="2">
    <citation type="journal article" date="2019" name="Nat. Med.">
        <title>A library of human gut bacterial isolates paired with longitudinal multiomics data enables mechanistic microbiome research.</title>
        <authorList>
            <person name="Poyet M."/>
            <person name="Groussin M."/>
            <person name="Gibbons S.M."/>
            <person name="Avila-Pacheco J."/>
            <person name="Jiang X."/>
            <person name="Kearney S.M."/>
            <person name="Perrotta A.R."/>
            <person name="Berdy B."/>
            <person name="Zhao S."/>
            <person name="Lieberman T.D."/>
            <person name="Swanson P.K."/>
            <person name="Smith M."/>
            <person name="Roesemann S."/>
            <person name="Alexander J.E."/>
            <person name="Rich S.A."/>
            <person name="Livny J."/>
            <person name="Vlamakis H."/>
            <person name="Clish C."/>
            <person name="Bullock K."/>
            <person name="Deik A."/>
            <person name="Scott J."/>
            <person name="Pierce K.A."/>
            <person name="Xavier R.J."/>
            <person name="Alm E.J."/>
        </authorList>
    </citation>
    <scope>NUCLEOTIDE SEQUENCE [LARGE SCALE GENOMIC DNA]</scope>
    <source>
        <strain evidence="1 4">BIOML-A6</strain>
    </source>
</reference>
<gene>
    <name evidence="2" type="ORF">DWX97_10900</name>
    <name evidence="1" type="ORF">F2Y81_08005</name>
</gene>
<sequence>MRNTQLPTIIATIFSFLNENVEYAVLRNYDGLPTKNKSRDIDILIDRNSFSKIKKDLVKLIEKSNFKIITYFNSDRICTFVCGQYNSEPSIFQLDFFFHTSAFGTILLPSECALKDRVYNGWIYHVTEEYMFLDKYLYLKYIGSAFPEKYSWLKSKMYNNVELNRILQELFKIESLDILEAMPTSKFRHLVLRRNAQMFFKADMINHCRFYILYIKNYIFGKGYSIGFTGPDGVGKTTVINEIEAFLRTVYSNTQLYHFRPSMFGNLSDVAHSAGIKKTVDRNYSKPHRGNKTSKFSSFLRLLYYSIDYILGYYSQIRLIIRKRGIIIFDRYYTDIICDSRRTRIYLNHKFLHHFGRFFIPSLNYNILLTADSNTILTRKHELDREGIESINRKIDYLAAQKGYYKVLNNGTPQEAVTKILHIVFDQQHRKNLKRLKK</sequence>
<dbReference type="Proteomes" id="UP000448877">
    <property type="component" value="Unassembled WGS sequence"/>
</dbReference>
<dbReference type="EMBL" id="QRVJ01000007">
    <property type="protein sequence ID" value="RGS37079.1"/>
    <property type="molecule type" value="Genomic_DNA"/>
</dbReference>
<evidence type="ECO:0000313" key="4">
    <source>
        <dbReference type="Proteomes" id="UP000448877"/>
    </source>
</evidence>
<accession>A0A120A5D6</accession>
<dbReference type="RefSeq" id="WP_007217282.1">
    <property type="nucleotide sequence ID" value="NZ_CABMLT010000001.1"/>
</dbReference>
<organism evidence="1 4">
    <name type="scientific">Bacteroides cellulosilyticus</name>
    <dbReference type="NCBI Taxonomy" id="246787"/>
    <lineage>
        <taxon>Bacteria</taxon>
        <taxon>Pseudomonadati</taxon>
        <taxon>Bacteroidota</taxon>
        <taxon>Bacteroidia</taxon>
        <taxon>Bacteroidales</taxon>
        <taxon>Bacteroidaceae</taxon>
        <taxon>Bacteroides</taxon>
    </lineage>
</organism>
<name>A0A120A5D6_9BACE</name>
<dbReference type="GeneID" id="66307137"/>
<dbReference type="EMBL" id="VVYV01000010">
    <property type="protein sequence ID" value="KAA5420439.1"/>
    <property type="molecule type" value="Genomic_DNA"/>
</dbReference>
<proteinExistence type="predicted"/>
<dbReference type="Proteomes" id="UP000283341">
    <property type="component" value="Unassembled WGS sequence"/>
</dbReference>